<dbReference type="GO" id="GO:0098797">
    <property type="term" value="C:plasma membrane protein complex"/>
    <property type="evidence" value="ECO:0007669"/>
    <property type="project" value="TreeGrafter"/>
</dbReference>
<dbReference type="PANTHER" id="PTHR33446">
    <property type="entry name" value="PROTEIN TONB-RELATED"/>
    <property type="match status" value="1"/>
</dbReference>
<keyword evidence="12" id="KW-1185">Reference proteome</keyword>
<protein>
    <submittedName>
        <fullName evidence="11">Protein TonB</fullName>
    </submittedName>
</protein>
<dbReference type="InterPro" id="IPR037682">
    <property type="entry name" value="TonB_C"/>
</dbReference>
<evidence type="ECO:0000256" key="1">
    <source>
        <dbReference type="ARBA" id="ARBA00004383"/>
    </source>
</evidence>
<evidence type="ECO:0000256" key="8">
    <source>
        <dbReference type="ARBA" id="ARBA00022989"/>
    </source>
</evidence>
<dbReference type="RefSeq" id="WP_111391927.1">
    <property type="nucleotide sequence ID" value="NZ_QKTX01000003.1"/>
</dbReference>
<keyword evidence="8" id="KW-1133">Transmembrane helix</keyword>
<evidence type="ECO:0000256" key="4">
    <source>
        <dbReference type="ARBA" id="ARBA00022475"/>
    </source>
</evidence>
<dbReference type="InterPro" id="IPR006260">
    <property type="entry name" value="TonB/TolA_C"/>
</dbReference>
<evidence type="ECO:0000256" key="7">
    <source>
        <dbReference type="ARBA" id="ARBA00022927"/>
    </source>
</evidence>
<comment type="similarity">
    <text evidence="2">Belongs to the TonB family.</text>
</comment>
<dbReference type="EMBL" id="QKTX01000003">
    <property type="protein sequence ID" value="PZV85477.1"/>
    <property type="molecule type" value="Genomic_DNA"/>
</dbReference>
<comment type="caution">
    <text evidence="11">The sequence shown here is derived from an EMBL/GenBank/DDBJ whole genome shotgun (WGS) entry which is preliminary data.</text>
</comment>
<keyword evidence="5" id="KW-0997">Cell inner membrane</keyword>
<dbReference type="GO" id="GO:0015891">
    <property type="term" value="P:siderophore transport"/>
    <property type="evidence" value="ECO:0007669"/>
    <property type="project" value="InterPro"/>
</dbReference>
<dbReference type="GO" id="GO:0055085">
    <property type="term" value="P:transmembrane transport"/>
    <property type="evidence" value="ECO:0007669"/>
    <property type="project" value="InterPro"/>
</dbReference>
<reference evidence="11 12" key="1">
    <citation type="submission" date="2018-06" db="EMBL/GenBank/DDBJ databases">
        <title>Genomic Encyclopedia of Archaeal and Bacterial Type Strains, Phase II (KMG-II): from individual species to whole genera.</title>
        <authorList>
            <person name="Goeker M."/>
        </authorList>
    </citation>
    <scope>NUCLEOTIDE SEQUENCE [LARGE SCALE GENOMIC DNA]</scope>
    <source>
        <strain evidence="11 12">T4</strain>
    </source>
</reference>
<evidence type="ECO:0000313" key="11">
    <source>
        <dbReference type="EMBL" id="PZV85477.1"/>
    </source>
</evidence>
<dbReference type="PRINTS" id="PR01374">
    <property type="entry name" value="TONBPROTEIN"/>
</dbReference>
<evidence type="ECO:0000313" key="12">
    <source>
        <dbReference type="Proteomes" id="UP000248917"/>
    </source>
</evidence>
<organism evidence="11 12">
    <name type="scientific">Algoriphagus aquaeductus</name>
    <dbReference type="NCBI Taxonomy" id="475299"/>
    <lineage>
        <taxon>Bacteria</taxon>
        <taxon>Pseudomonadati</taxon>
        <taxon>Bacteroidota</taxon>
        <taxon>Cytophagia</taxon>
        <taxon>Cytophagales</taxon>
        <taxon>Cyclobacteriaceae</taxon>
        <taxon>Algoriphagus</taxon>
    </lineage>
</organism>
<dbReference type="GO" id="GO:0031992">
    <property type="term" value="F:energy transducer activity"/>
    <property type="evidence" value="ECO:0007669"/>
    <property type="project" value="InterPro"/>
</dbReference>
<keyword evidence="7" id="KW-0653">Protein transport</keyword>
<evidence type="ECO:0000256" key="6">
    <source>
        <dbReference type="ARBA" id="ARBA00022692"/>
    </source>
</evidence>
<evidence type="ECO:0000256" key="3">
    <source>
        <dbReference type="ARBA" id="ARBA00022448"/>
    </source>
</evidence>
<dbReference type="InterPro" id="IPR051045">
    <property type="entry name" value="TonB-dependent_transducer"/>
</dbReference>
<keyword evidence="6" id="KW-0812">Transmembrane</keyword>
<keyword evidence="4" id="KW-1003">Cell membrane</keyword>
<dbReference type="Gene3D" id="3.30.1150.10">
    <property type="match status" value="1"/>
</dbReference>
<keyword evidence="9" id="KW-0472">Membrane</keyword>
<dbReference type="SUPFAM" id="SSF74653">
    <property type="entry name" value="TolA/TonB C-terminal domain"/>
    <property type="match status" value="1"/>
</dbReference>
<evidence type="ECO:0000256" key="5">
    <source>
        <dbReference type="ARBA" id="ARBA00022519"/>
    </source>
</evidence>
<evidence type="ECO:0000259" key="10">
    <source>
        <dbReference type="PROSITE" id="PS52015"/>
    </source>
</evidence>
<evidence type="ECO:0000256" key="2">
    <source>
        <dbReference type="ARBA" id="ARBA00006555"/>
    </source>
</evidence>
<proteinExistence type="inferred from homology"/>
<sequence>MSAWEDDFVPPITITLPPPPPVVPPQIKVIDNEVKLDPQNFPLIDIDLPNDQAIPPVILDDLPVIETAPEIVDFTEVMASFVGGMEAWYTYLKTHLKYPKQEQRMGIEGTVILRFVINIDGSIQDIEVIRSASPGLDQAAVTVIENSPKWHPGKNGGRPVRSRMTMPIRFKLQ</sequence>
<dbReference type="InterPro" id="IPR003538">
    <property type="entry name" value="TonB"/>
</dbReference>
<gene>
    <name evidence="11" type="ORF">CLV31_103269</name>
</gene>
<name>A0A326RXK0_9BACT</name>
<dbReference type="PROSITE" id="PS52015">
    <property type="entry name" value="TONB_CTD"/>
    <property type="match status" value="1"/>
</dbReference>
<dbReference type="Proteomes" id="UP000248917">
    <property type="component" value="Unassembled WGS sequence"/>
</dbReference>
<accession>A0A326RXK0</accession>
<dbReference type="GO" id="GO:0030288">
    <property type="term" value="C:outer membrane-bounded periplasmic space"/>
    <property type="evidence" value="ECO:0007669"/>
    <property type="project" value="InterPro"/>
</dbReference>
<dbReference type="Pfam" id="PF03544">
    <property type="entry name" value="TonB_C"/>
    <property type="match status" value="1"/>
</dbReference>
<keyword evidence="3" id="KW-0813">Transport</keyword>
<dbReference type="PANTHER" id="PTHR33446:SF2">
    <property type="entry name" value="PROTEIN TONB"/>
    <property type="match status" value="1"/>
</dbReference>
<dbReference type="AlphaFoldDB" id="A0A326RXK0"/>
<evidence type="ECO:0000256" key="9">
    <source>
        <dbReference type="ARBA" id="ARBA00023136"/>
    </source>
</evidence>
<feature type="domain" description="TonB C-terminal" evidence="10">
    <location>
        <begin position="83"/>
        <end position="173"/>
    </location>
</feature>
<dbReference type="OrthoDB" id="9812355at2"/>
<dbReference type="GO" id="GO:0015031">
    <property type="term" value="P:protein transport"/>
    <property type="evidence" value="ECO:0007669"/>
    <property type="project" value="UniProtKB-KW"/>
</dbReference>
<dbReference type="NCBIfam" id="TIGR01352">
    <property type="entry name" value="tonB_Cterm"/>
    <property type="match status" value="1"/>
</dbReference>
<comment type="subcellular location">
    <subcellularLocation>
        <location evidence="1">Cell inner membrane</location>
        <topology evidence="1">Single-pass membrane protein</topology>
        <orientation evidence="1">Periplasmic side</orientation>
    </subcellularLocation>
</comment>